<dbReference type="GO" id="GO:0016868">
    <property type="term" value="F:intramolecular phosphotransferase activity"/>
    <property type="evidence" value="ECO:0007669"/>
    <property type="project" value="InterPro"/>
</dbReference>
<dbReference type="GO" id="GO:0005975">
    <property type="term" value="P:carbohydrate metabolic process"/>
    <property type="evidence" value="ECO:0007669"/>
    <property type="project" value="InterPro"/>
</dbReference>
<dbReference type="EMBL" id="NSLI01000003">
    <property type="protein sequence ID" value="PAX07622.1"/>
    <property type="molecule type" value="Genomic_DNA"/>
</dbReference>
<keyword evidence="5 7" id="KW-0460">Magnesium</keyword>
<evidence type="ECO:0000259" key="8">
    <source>
        <dbReference type="Pfam" id="PF00408"/>
    </source>
</evidence>
<dbReference type="PROSITE" id="PS00710">
    <property type="entry name" value="PGM_PMM"/>
    <property type="match status" value="1"/>
</dbReference>
<reference evidence="13" key="1">
    <citation type="submission" date="2017-09" db="EMBL/GenBank/DDBJ databases">
        <authorList>
            <person name="Feng G."/>
            <person name="Zhu H."/>
        </authorList>
    </citation>
    <scope>NUCLEOTIDE SEQUENCE [LARGE SCALE GENOMIC DNA]</scope>
    <source>
        <strain evidence="13">1PNM-20</strain>
    </source>
</reference>
<evidence type="ECO:0000313" key="13">
    <source>
        <dbReference type="Proteomes" id="UP000218151"/>
    </source>
</evidence>
<dbReference type="InterPro" id="IPR005844">
    <property type="entry name" value="A-D-PHexomutase_a/b/a-I"/>
</dbReference>
<dbReference type="InterPro" id="IPR016055">
    <property type="entry name" value="A-D-PHexomutase_a/b/a-I/II/III"/>
</dbReference>
<dbReference type="SUPFAM" id="SSF53738">
    <property type="entry name" value="Phosphoglucomutase, first 3 domains"/>
    <property type="match status" value="3"/>
</dbReference>
<dbReference type="InterPro" id="IPR005841">
    <property type="entry name" value="Alpha-D-phosphohexomutase_SF"/>
</dbReference>
<keyword evidence="4 7" id="KW-0479">Metal-binding</keyword>
<feature type="domain" description="Alpha-D-phosphohexomutase alpha/beta/alpha" evidence="10">
    <location>
        <begin position="156"/>
        <end position="250"/>
    </location>
</feature>
<dbReference type="SUPFAM" id="SSF55957">
    <property type="entry name" value="Phosphoglucomutase, C-terminal domain"/>
    <property type="match status" value="1"/>
</dbReference>
<dbReference type="Gene3D" id="3.30.310.50">
    <property type="entry name" value="Alpha-D-phosphohexomutase, C-terminal domain"/>
    <property type="match status" value="1"/>
</dbReference>
<evidence type="ECO:0000256" key="1">
    <source>
        <dbReference type="ARBA" id="ARBA00001946"/>
    </source>
</evidence>
<evidence type="ECO:0000313" key="12">
    <source>
        <dbReference type="EMBL" id="PAX07622.1"/>
    </source>
</evidence>
<evidence type="ECO:0000259" key="9">
    <source>
        <dbReference type="Pfam" id="PF02878"/>
    </source>
</evidence>
<evidence type="ECO:0000256" key="2">
    <source>
        <dbReference type="ARBA" id="ARBA00010231"/>
    </source>
</evidence>
<organism evidence="12 13">
    <name type="scientific">Sphingomonas lenta</name>
    <dbReference type="NCBI Taxonomy" id="1141887"/>
    <lineage>
        <taxon>Bacteria</taxon>
        <taxon>Pseudomonadati</taxon>
        <taxon>Pseudomonadota</taxon>
        <taxon>Alphaproteobacteria</taxon>
        <taxon>Sphingomonadales</taxon>
        <taxon>Sphingomonadaceae</taxon>
        <taxon>Sphingomonas</taxon>
    </lineage>
</organism>
<evidence type="ECO:0000259" key="10">
    <source>
        <dbReference type="Pfam" id="PF02879"/>
    </source>
</evidence>
<dbReference type="InterPro" id="IPR005843">
    <property type="entry name" value="A-D-PHexomutase_C"/>
</dbReference>
<evidence type="ECO:0000256" key="6">
    <source>
        <dbReference type="ARBA" id="ARBA00023235"/>
    </source>
</evidence>
<feature type="domain" description="Alpha-D-phosphohexomutase alpha/beta/alpha" evidence="9">
    <location>
        <begin position="10"/>
        <end position="123"/>
    </location>
</feature>
<name>A0A2A2SEK7_9SPHN</name>
<dbReference type="Pfam" id="PF02878">
    <property type="entry name" value="PGM_PMM_I"/>
    <property type="match status" value="1"/>
</dbReference>
<dbReference type="InterPro" id="IPR036900">
    <property type="entry name" value="A-D-PHexomutase_C_sf"/>
</dbReference>
<dbReference type="PRINTS" id="PR00509">
    <property type="entry name" value="PGMPMM"/>
</dbReference>
<sequence>MTHRLDPSILREYDVRGPVGDRLGLGDAYAVGRSFATRVRRVNGRSVAVGRDGRLSSPDLEAALVRGLSEGGVDVVRVGLGPTPMLYYAEATLGVDGGVQVTGSHNPVHHNGFKLKLRHQSFFGPDILDLARLAAAGDWTSGSGSVGEAEICDAYVDRLLVHHRGRPFRVAWDAGNGAAGPVVERLATRLPGEHRLLHTRIDGRFPNHHPDPSVEANLADLRRAVLEYGLDCGFAFDGDGDRIGAVDGRGRAVRADLLLAILAEPVLRDRPGATVIADVKSSAALFDRVEALGGRPLMWKSGHSSIKSKMLDEDAPVAGELSGHIFFAHRWYGFDDAQYAAVRLLEVMAETGRPLAELVDALPRYVSTPELRFPVDPIRRLRIVDEVIDRLKSQGAEVDLVDGARVTTPDGWWLLRASNTEALLTVRAEARDDAALTRLMAQVDAELAASGVTRPD</sequence>
<gene>
    <name evidence="12" type="ORF">CKY28_08200</name>
</gene>
<dbReference type="InterPro" id="IPR005845">
    <property type="entry name" value="A-D-PHexomutase_a/b/a-II"/>
</dbReference>
<protein>
    <submittedName>
        <fullName evidence="12">Phosphomannomutase</fullName>
    </submittedName>
</protein>
<dbReference type="AlphaFoldDB" id="A0A2A2SEK7"/>
<proteinExistence type="inferred from homology"/>
<dbReference type="RefSeq" id="WP_095997864.1">
    <property type="nucleotide sequence ID" value="NZ_NSLI01000003.1"/>
</dbReference>
<dbReference type="InterPro" id="IPR005846">
    <property type="entry name" value="A-D-PHexomutase_a/b/a-III"/>
</dbReference>
<evidence type="ECO:0000256" key="5">
    <source>
        <dbReference type="ARBA" id="ARBA00022842"/>
    </source>
</evidence>
<dbReference type="PANTHER" id="PTHR43771:SF2">
    <property type="entry name" value="PHOSPHOMANNOMUTASE_PHOSPHOGLUCOMUTASE"/>
    <property type="match status" value="1"/>
</dbReference>
<dbReference type="Proteomes" id="UP000218151">
    <property type="component" value="Unassembled WGS sequence"/>
</dbReference>
<dbReference type="Pfam" id="PF02880">
    <property type="entry name" value="PGM_PMM_III"/>
    <property type="match status" value="1"/>
</dbReference>
<keyword evidence="13" id="KW-1185">Reference proteome</keyword>
<dbReference type="Pfam" id="PF00408">
    <property type="entry name" value="PGM_PMM_IV"/>
    <property type="match status" value="1"/>
</dbReference>
<comment type="similarity">
    <text evidence="2 7">Belongs to the phosphohexose mutase family.</text>
</comment>
<feature type="domain" description="Alpha-D-phosphohexomutase C-terminal" evidence="8">
    <location>
        <begin position="396"/>
        <end position="445"/>
    </location>
</feature>
<dbReference type="GO" id="GO:0000287">
    <property type="term" value="F:magnesium ion binding"/>
    <property type="evidence" value="ECO:0007669"/>
    <property type="project" value="InterPro"/>
</dbReference>
<comment type="cofactor">
    <cofactor evidence="1">
        <name>Mg(2+)</name>
        <dbReference type="ChEBI" id="CHEBI:18420"/>
    </cofactor>
</comment>
<dbReference type="PANTHER" id="PTHR43771">
    <property type="entry name" value="PHOSPHOMANNOMUTASE"/>
    <property type="match status" value="1"/>
</dbReference>
<evidence type="ECO:0000256" key="3">
    <source>
        <dbReference type="ARBA" id="ARBA00022553"/>
    </source>
</evidence>
<evidence type="ECO:0000256" key="4">
    <source>
        <dbReference type="ARBA" id="ARBA00022723"/>
    </source>
</evidence>
<evidence type="ECO:0000259" key="11">
    <source>
        <dbReference type="Pfam" id="PF02880"/>
    </source>
</evidence>
<dbReference type="NCBIfam" id="NF046027">
    <property type="entry name" value="PhglucPhmanMutPgmG"/>
    <property type="match status" value="1"/>
</dbReference>
<feature type="domain" description="Alpha-D-phosphohexomutase alpha/beta/alpha" evidence="11">
    <location>
        <begin position="256"/>
        <end position="364"/>
    </location>
</feature>
<accession>A0A2A2SEK7</accession>
<dbReference type="Pfam" id="PF02879">
    <property type="entry name" value="PGM_PMM_II"/>
    <property type="match status" value="1"/>
</dbReference>
<evidence type="ECO:0000256" key="7">
    <source>
        <dbReference type="RuleBase" id="RU004326"/>
    </source>
</evidence>
<keyword evidence="6" id="KW-0413">Isomerase</keyword>
<dbReference type="InterPro" id="IPR016066">
    <property type="entry name" value="A-D-PHexomutase_CS"/>
</dbReference>
<keyword evidence="3" id="KW-0597">Phosphoprotein</keyword>
<dbReference type="OrthoDB" id="9803322at2"/>
<dbReference type="CDD" id="cd03089">
    <property type="entry name" value="PMM_PGM"/>
    <property type="match status" value="1"/>
</dbReference>
<dbReference type="Gene3D" id="3.40.120.10">
    <property type="entry name" value="Alpha-D-Glucose-1,6-Bisphosphate, subunit A, domain 3"/>
    <property type="match status" value="3"/>
</dbReference>
<comment type="caution">
    <text evidence="12">The sequence shown here is derived from an EMBL/GenBank/DDBJ whole genome shotgun (WGS) entry which is preliminary data.</text>
</comment>